<dbReference type="InterPro" id="IPR010982">
    <property type="entry name" value="Lambda_DNA-bd_dom_sf"/>
</dbReference>
<dbReference type="Pfam" id="PF00356">
    <property type="entry name" value="LacI"/>
    <property type="match status" value="1"/>
</dbReference>
<dbReference type="EMBL" id="BAABLF010000001">
    <property type="protein sequence ID" value="GAA5186357.1"/>
    <property type="molecule type" value="Genomic_DNA"/>
</dbReference>
<dbReference type="RefSeq" id="WP_345315138.1">
    <property type="nucleotide sequence ID" value="NZ_BAABLF010000001.1"/>
</dbReference>
<keyword evidence="1" id="KW-0805">Transcription regulation</keyword>
<keyword evidence="2 5" id="KW-0238">DNA-binding</keyword>
<evidence type="ECO:0000256" key="3">
    <source>
        <dbReference type="ARBA" id="ARBA00023163"/>
    </source>
</evidence>
<dbReference type="SMART" id="SM00354">
    <property type="entry name" value="HTH_LACI"/>
    <property type="match status" value="1"/>
</dbReference>
<proteinExistence type="predicted"/>
<evidence type="ECO:0000256" key="2">
    <source>
        <dbReference type="ARBA" id="ARBA00023125"/>
    </source>
</evidence>
<dbReference type="Proteomes" id="UP001501600">
    <property type="component" value="Unassembled WGS sequence"/>
</dbReference>
<sequence length="378" mass="41213">MKTISPGGRTDLTKQKATSFDIAHLAGVSQSTVSRALRNSPLVKAETIELVHKIARQLNYKVDKHASSLRSQQSATLALLLFEDPTSDDSLINPFFHAMLGSITRACAKQGYDLLISFQQLSDNWTGDFADSHKADGLILLGYGDAIDYQPKLKQLEEQGTPFVRWGPQMESTCGIAVGCNNLQGGFDATAHLLERGHRRIAFIGTASNHYPEFFQRYQGYVKAQVQAGVAIDPSLQQDAITNEEAGYQATLTLLERVNDLHAIFAASDLIAIGAMQALKERGYRVPDDIAVVGFDDIPVARFCTPALTTVRQDTRLAGEALVSSLIKQITGQPTAPATIDTRLVVRDSCGEVLGARCEFLDPKSQSRGNRNYVLGSK</sequence>
<comment type="caution">
    <text evidence="5">The sequence shown here is derived from an EMBL/GenBank/DDBJ whole genome shotgun (WGS) entry which is preliminary data.</text>
</comment>
<dbReference type="Gene3D" id="3.40.50.2300">
    <property type="match status" value="2"/>
</dbReference>
<dbReference type="Gene3D" id="1.10.260.40">
    <property type="entry name" value="lambda repressor-like DNA-binding domains"/>
    <property type="match status" value="1"/>
</dbReference>
<dbReference type="PROSITE" id="PS50932">
    <property type="entry name" value="HTH_LACI_2"/>
    <property type="match status" value="1"/>
</dbReference>
<dbReference type="CDD" id="cd01392">
    <property type="entry name" value="HTH_LacI"/>
    <property type="match status" value="1"/>
</dbReference>
<dbReference type="InterPro" id="IPR028082">
    <property type="entry name" value="Peripla_BP_I"/>
</dbReference>
<dbReference type="InterPro" id="IPR046335">
    <property type="entry name" value="LacI/GalR-like_sensor"/>
</dbReference>
<dbReference type="PANTHER" id="PTHR30146:SF120">
    <property type="entry name" value="ALANINE RACEMASE"/>
    <property type="match status" value="1"/>
</dbReference>
<evidence type="ECO:0000256" key="1">
    <source>
        <dbReference type="ARBA" id="ARBA00023015"/>
    </source>
</evidence>
<organism evidence="5 6">
    <name type="scientific">Ferrimonas gelatinilytica</name>
    <dbReference type="NCBI Taxonomy" id="1255257"/>
    <lineage>
        <taxon>Bacteria</taxon>
        <taxon>Pseudomonadati</taxon>
        <taxon>Pseudomonadota</taxon>
        <taxon>Gammaproteobacteria</taxon>
        <taxon>Alteromonadales</taxon>
        <taxon>Ferrimonadaceae</taxon>
        <taxon>Ferrimonas</taxon>
    </lineage>
</organism>
<evidence type="ECO:0000259" key="4">
    <source>
        <dbReference type="PROSITE" id="PS50932"/>
    </source>
</evidence>
<feature type="domain" description="HTH lacI-type" evidence="4">
    <location>
        <begin position="17"/>
        <end position="71"/>
    </location>
</feature>
<accession>A0ABP9RTT5</accession>
<gene>
    <name evidence="5" type="ORF">GCM10025772_01710</name>
</gene>
<dbReference type="CDD" id="cd06295">
    <property type="entry name" value="PBP1_CelR"/>
    <property type="match status" value="1"/>
</dbReference>
<evidence type="ECO:0000313" key="6">
    <source>
        <dbReference type="Proteomes" id="UP001501600"/>
    </source>
</evidence>
<evidence type="ECO:0000313" key="5">
    <source>
        <dbReference type="EMBL" id="GAA5186357.1"/>
    </source>
</evidence>
<keyword evidence="3" id="KW-0804">Transcription</keyword>
<keyword evidence="6" id="KW-1185">Reference proteome</keyword>
<name>A0ABP9RTT5_9GAMM</name>
<dbReference type="Pfam" id="PF13377">
    <property type="entry name" value="Peripla_BP_3"/>
    <property type="match status" value="1"/>
</dbReference>
<dbReference type="PANTHER" id="PTHR30146">
    <property type="entry name" value="LACI-RELATED TRANSCRIPTIONAL REPRESSOR"/>
    <property type="match status" value="1"/>
</dbReference>
<reference evidence="6" key="1">
    <citation type="journal article" date="2019" name="Int. J. Syst. Evol. Microbiol.">
        <title>The Global Catalogue of Microorganisms (GCM) 10K type strain sequencing project: providing services to taxonomists for standard genome sequencing and annotation.</title>
        <authorList>
            <consortium name="The Broad Institute Genomics Platform"/>
            <consortium name="The Broad Institute Genome Sequencing Center for Infectious Disease"/>
            <person name="Wu L."/>
            <person name="Ma J."/>
        </authorList>
    </citation>
    <scope>NUCLEOTIDE SEQUENCE [LARGE SCALE GENOMIC DNA]</scope>
    <source>
        <strain evidence="6">JCM 18720</strain>
    </source>
</reference>
<dbReference type="SUPFAM" id="SSF53822">
    <property type="entry name" value="Periplasmic binding protein-like I"/>
    <property type="match status" value="1"/>
</dbReference>
<dbReference type="GO" id="GO:0003677">
    <property type="term" value="F:DNA binding"/>
    <property type="evidence" value="ECO:0007669"/>
    <property type="project" value="UniProtKB-KW"/>
</dbReference>
<dbReference type="SUPFAM" id="SSF47413">
    <property type="entry name" value="lambda repressor-like DNA-binding domains"/>
    <property type="match status" value="1"/>
</dbReference>
<dbReference type="InterPro" id="IPR000843">
    <property type="entry name" value="HTH_LacI"/>
</dbReference>
<protein>
    <submittedName>
        <fullName evidence="5">LacI family DNA-binding transcriptional regulator</fullName>
    </submittedName>
</protein>